<dbReference type="Proteomes" id="UP000095281">
    <property type="component" value="Unplaced"/>
</dbReference>
<feature type="transmembrane region" description="Helical" evidence="1">
    <location>
        <begin position="75"/>
        <end position="102"/>
    </location>
</feature>
<keyword evidence="1" id="KW-0812">Transmembrane</keyword>
<keyword evidence="1" id="KW-0472">Membrane</keyword>
<reference evidence="3" key="1">
    <citation type="submission" date="2016-11" db="UniProtKB">
        <authorList>
            <consortium name="WormBaseParasite"/>
        </authorList>
    </citation>
    <scope>IDENTIFICATION</scope>
</reference>
<protein>
    <submittedName>
        <fullName evidence="3">DUF3566 domain-containing protein</fullName>
    </submittedName>
</protein>
<proteinExistence type="predicted"/>
<evidence type="ECO:0000313" key="3">
    <source>
        <dbReference type="WBParaSite" id="MhA1_Contig388.frz3.gene4"/>
    </source>
</evidence>
<dbReference type="AlphaFoldDB" id="A0A1I8BPH7"/>
<keyword evidence="1" id="KW-1133">Transmembrane helix</keyword>
<keyword evidence="2" id="KW-1185">Reference proteome</keyword>
<name>A0A1I8BPH7_MELHA</name>
<organism evidence="2 3">
    <name type="scientific">Meloidogyne hapla</name>
    <name type="common">Root-knot nematode worm</name>
    <dbReference type="NCBI Taxonomy" id="6305"/>
    <lineage>
        <taxon>Eukaryota</taxon>
        <taxon>Metazoa</taxon>
        <taxon>Ecdysozoa</taxon>
        <taxon>Nematoda</taxon>
        <taxon>Chromadorea</taxon>
        <taxon>Rhabditida</taxon>
        <taxon>Tylenchina</taxon>
        <taxon>Tylenchomorpha</taxon>
        <taxon>Tylenchoidea</taxon>
        <taxon>Meloidogynidae</taxon>
        <taxon>Meloidogyninae</taxon>
        <taxon>Meloidogyne</taxon>
    </lineage>
</organism>
<accession>A0A1I8BPH7</accession>
<dbReference type="WBParaSite" id="MhA1_Contig388.frz3.gene4">
    <property type="protein sequence ID" value="MhA1_Contig388.frz3.gene4"/>
    <property type="gene ID" value="MhA1_Contig388.frz3.gene4"/>
</dbReference>
<evidence type="ECO:0000313" key="2">
    <source>
        <dbReference type="Proteomes" id="UP000095281"/>
    </source>
</evidence>
<sequence>MSGGSSMANKEILVKVPAHLGLASDTLLFRLDGEGTLPLATIGRLLPGAYLTYKDNKDKKVYPVWYVFCIDNRSLMAAVLVSGFFAICLTINGILVGIFVIAMDNIDEMKRSTERLMHDLESLKQGTENLKLDETYKKLRNNGN</sequence>
<evidence type="ECO:0000256" key="1">
    <source>
        <dbReference type="SAM" id="Phobius"/>
    </source>
</evidence>